<evidence type="ECO:0000259" key="5">
    <source>
        <dbReference type="PROSITE" id="PS50977"/>
    </source>
</evidence>
<evidence type="ECO:0000256" key="3">
    <source>
        <dbReference type="ARBA" id="ARBA00023163"/>
    </source>
</evidence>
<dbReference type="InterPro" id="IPR036271">
    <property type="entry name" value="Tet_transcr_reg_TetR-rel_C_sf"/>
</dbReference>
<dbReference type="OrthoDB" id="9795242at2"/>
<dbReference type="PANTHER" id="PTHR47506">
    <property type="entry name" value="TRANSCRIPTIONAL REGULATORY PROTEIN"/>
    <property type="match status" value="1"/>
</dbReference>
<dbReference type="PROSITE" id="PS50977">
    <property type="entry name" value="HTH_TETR_2"/>
    <property type="match status" value="1"/>
</dbReference>
<dbReference type="STRING" id="1227077.SAMN04515668_3747"/>
<feature type="DNA-binding region" description="H-T-H motif" evidence="4">
    <location>
        <begin position="29"/>
        <end position="48"/>
    </location>
</feature>
<dbReference type="InterPro" id="IPR011075">
    <property type="entry name" value="TetR_C"/>
</dbReference>
<dbReference type="SUPFAM" id="SSF48498">
    <property type="entry name" value="Tetracyclin repressor-like, C-terminal domain"/>
    <property type="match status" value="1"/>
</dbReference>
<dbReference type="Pfam" id="PF00440">
    <property type="entry name" value="TetR_N"/>
    <property type="match status" value="1"/>
</dbReference>
<dbReference type="PRINTS" id="PR00455">
    <property type="entry name" value="HTHTETR"/>
</dbReference>
<dbReference type="GO" id="GO:0003677">
    <property type="term" value="F:DNA binding"/>
    <property type="evidence" value="ECO:0007669"/>
    <property type="project" value="UniProtKB-UniRule"/>
</dbReference>
<dbReference type="InterPro" id="IPR001647">
    <property type="entry name" value="HTH_TetR"/>
</dbReference>
<dbReference type="Pfam" id="PF16925">
    <property type="entry name" value="TetR_C_13"/>
    <property type="match status" value="1"/>
</dbReference>
<evidence type="ECO:0000256" key="4">
    <source>
        <dbReference type="PROSITE-ProRule" id="PRU00335"/>
    </source>
</evidence>
<accession>A0A1I6AJ99</accession>
<dbReference type="Gene3D" id="1.10.10.60">
    <property type="entry name" value="Homeodomain-like"/>
    <property type="match status" value="1"/>
</dbReference>
<dbReference type="Proteomes" id="UP000199029">
    <property type="component" value="Unassembled WGS sequence"/>
</dbReference>
<dbReference type="RefSeq" id="WP_092676990.1">
    <property type="nucleotide sequence ID" value="NZ_FOXS01000005.1"/>
</dbReference>
<dbReference type="InterPro" id="IPR009057">
    <property type="entry name" value="Homeodomain-like_sf"/>
</dbReference>
<feature type="domain" description="HTH tetR-type" evidence="5">
    <location>
        <begin position="6"/>
        <end position="66"/>
    </location>
</feature>
<dbReference type="PANTHER" id="PTHR47506:SF10">
    <property type="entry name" value="TRANSCRIPTIONAL REGULATORY PROTEIN"/>
    <property type="match status" value="1"/>
</dbReference>
<dbReference type="Gene3D" id="1.10.357.10">
    <property type="entry name" value="Tetracycline Repressor, domain 2"/>
    <property type="match status" value="1"/>
</dbReference>
<name>A0A1I6AJ99_HYMAR</name>
<reference evidence="7" key="1">
    <citation type="submission" date="2016-10" db="EMBL/GenBank/DDBJ databases">
        <authorList>
            <person name="Varghese N."/>
            <person name="Submissions S."/>
        </authorList>
    </citation>
    <scope>NUCLEOTIDE SEQUENCE [LARGE SCALE GENOMIC DNA]</scope>
    <source>
        <strain evidence="7">OR362-8,ATCC BAA-1266,JCM 13504</strain>
    </source>
</reference>
<evidence type="ECO:0000313" key="7">
    <source>
        <dbReference type="Proteomes" id="UP000199029"/>
    </source>
</evidence>
<keyword evidence="3" id="KW-0804">Transcription</keyword>
<dbReference type="AlphaFoldDB" id="A0A1I6AJ99"/>
<sequence length="193" mass="21586">MSRPQEFDTPEALRQAMEVFWRQGYEGTSLTDLLAATGLSKSSLYATFGSKRDLFLAAFDAYRQARARDAHRLLQQQPAREAIYAFFHSLFANVNTDQPALGCMSINQAVELAPHDPQVRERVVQDLHQLEEVLTPAIARGQQDGSLTSPRPARELARLLVLAFPGLQVMARAGYSSQELDEALRLLFTHLDS</sequence>
<dbReference type="SUPFAM" id="SSF46689">
    <property type="entry name" value="Homeodomain-like"/>
    <property type="match status" value="1"/>
</dbReference>
<dbReference type="EMBL" id="FOXS01000005">
    <property type="protein sequence ID" value="SFQ68781.1"/>
    <property type="molecule type" value="Genomic_DNA"/>
</dbReference>
<keyword evidence="2 4" id="KW-0238">DNA-binding</keyword>
<evidence type="ECO:0000256" key="2">
    <source>
        <dbReference type="ARBA" id="ARBA00023125"/>
    </source>
</evidence>
<keyword evidence="7" id="KW-1185">Reference proteome</keyword>
<gene>
    <name evidence="6" type="ORF">SAMN04515668_3747</name>
</gene>
<organism evidence="6 7">
    <name type="scientific">Hymenobacter arizonensis</name>
    <name type="common">Siccationidurans arizonensis</name>
    <dbReference type="NCBI Taxonomy" id="1227077"/>
    <lineage>
        <taxon>Bacteria</taxon>
        <taxon>Pseudomonadati</taxon>
        <taxon>Bacteroidota</taxon>
        <taxon>Cytophagia</taxon>
        <taxon>Cytophagales</taxon>
        <taxon>Hymenobacteraceae</taxon>
        <taxon>Hymenobacter</taxon>
    </lineage>
</organism>
<keyword evidence="1" id="KW-0805">Transcription regulation</keyword>
<evidence type="ECO:0000256" key="1">
    <source>
        <dbReference type="ARBA" id="ARBA00023015"/>
    </source>
</evidence>
<protein>
    <submittedName>
        <fullName evidence="6">Transcriptional regulator, TetR family</fullName>
    </submittedName>
</protein>
<evidence type="ECO:0000313" key="6">
    <source>
        <dbReference type="EMBL" id="SFQ68781.1"/>
    </source>
</evidence>
<proteinExistence type="predicted"/>